<accession>A0ABV0Q1M6</accession>
<keyword evidence="1" id="KW-0472">Membrane</keyword>
<evidence type="ECO:0000256" key="1">
    <source>
        <dbReference type="SAM" id="Phobius"/>
    </source>
</evidence>
<gene>
    <name evidence="2" type="ORF">GOODEAATRI_025377</name>
</gene>
<name>A0ABV0Q1M6_9TELE</name>
<proteinExistence type="predicted"/>
<reference evidence="2 3" key="1">
    <citation type="submission" date="2021-06" db="EMBL/GenBank/DDBJ databases">
        <authorList>
            <person name="Palmer J.M."/>
        </authorList>
    </citation>
    <scope>NUCLEOTIDE SEQUENCE [LARGE SCALE GENOMIC DNA]</scope>
    <source>
        <strain evidence="2 3">GA_2019</strain>
        <tissue evidence="2">Muscle</tissue>
    </source>
</reference>
<keyword evidence="1" id="KW-0812">Transmembrane</keyword>
<keyword evidence="1" id="KW-1133">Transmembrane helix</keyword>
<comment type="caution">
    <text evidence="2">The sequence shown here is derived from an EMBL/GenBank/DDBJ whole genome shotgun (WGS) entry which is preliminary data.</text>
</comment>
<evidence type="ECO:0000313" key="2">
    <source>
        <dbReference type="EMBL" id="MEQ2189447.1"/>
    </source>
</evidence>
<organism evidence="2 3">
    <name type="scientific">Goodea atripinnis</name>
    <dbReference type="NCBI Taxonomy" id="208336"/>
    <lineage>
        <taxon>Eukaryota</taxon>
        <taxon>Metazoa</taxon>
        <taxon>Chordata</taxon>
        <taxon>Craniata</taxon>
        <taxon>Vertebrata</taxon>
        <taxon>Euteleostomi</taxon>
        <taxon>Actinopterygii</taxon>
        <taxon>Neopterygii</taxon>
        <taxon>Teleostei</taxon>
        <taxon>Neoteleostei</taxon>
        <taxon>Acanthomorphata</taxon>
        <taxon>Ovalentaria</taxon>
        <taxon>Atherinomorphae</taxon>
        <taxon>Cyprinodontiformes</taxon>
        <taxon>Goodeidae</taxon>
        <taxon>Goodea</taxon>
    </lineage>
</organism>
<keyword evidence="3" id="KW-1185">Reference proteome</keyword>
<feature type="transmembrane region" description="Helical" evidence="1">
    <location>
        <begin position="35"/>
        <end position="56"/>
    </location>
</feature>
<evidence type="ECO:0000313" key="3">
    <source>
        <dbReference type="Proteomes" id="UP001476798"/>
    </source>
</evidence>
<sequence>MLDYMRKSKLENICEFVLSSAAAVGDDRKHLNLRLPLLVAVFLYGGLRSFLVLRIMNFTTAESAKLKIQHQTFSSSCADVHCTFLHDQTVNHSDRTRNMRITFFRLSSSYLRTVLSIDICIY</sequence>
<protein>
    <submittedName>
        <fullName evidence="2">Uncharacterized protein</fullName>
    </submittedName>
</protein>
<dbReference type="Proteomes" id="UP001476798">
    <property type="component" value="Unassembled WGS sequence"/>
</dbReference>
<dbReference type="EMBL" id="JAHRIO010092936">
    <property type="protein sequence ID" value="MEQ2189447.1"/>
    <property type="molecule type" value="Genomic_DNA"/>
</dbReference>